<reference evidence="2 3" key="1">
    <citation type="journal article" date="2013" name="BMC Genomics">
        <title>Genome sequencing and comparative genomics of honey bee microsporidia, Nosema apis reveal novel insights into host-parasite interactions.</title>
        <authorList>
            <person name="Chen Yp."/>
            <person name="Pettis J.S."/>
            <person name="Zhao Y."/>
            <person name="Liu X."/>
            <person name="Tallon L.J."/>
            <person name="Sadzewicz L.D."/>
            <person name="Li R."/>
            <person name="Zheng H."/>
            <person name="Huang S."/>
            <person name="Zhang X."/>
            <person name="Hamilton M.C."/>
            <person name="Pernal S.F."/>
            <person name="Melathopoulos A.P."/>
            <person name="Yan X."/>
            <person name="Evans J.D."/>
        </authorList>
    </citation>
    <scope>NUCLEOTIDE SEQUENCE [LARGE SCALE GENOMIC DNA]</scope>
    <source>
        <strain evidence="2 3">BRL 01</strain>
    </source>
</reference>
<gene>
    <name evidence="2" type="ORF">NAPIS_ORF02327</name>
</gene>
<dbReference type="Pfam" id="PF14616">
    <property type="entry name" value="Rua1_C"/>
    <property type="match status" value="1"/>
</dbReference>
<protein>
    <submittedName>
        <fullName evidence="2">C2h2 zinc finger protein</fullName>
    </submittedName>
</protein>
<dbReference type="PANTHER" id="PTHR28125:SF2">
    <property type="entry name" value="MEIOTIC EXPRESSION UP-REGULATED PROTEIN 26"/>
    <property type="match status" value="1"/>
</dbReference>
<organism evidence="2 3">
    <name type="scientific">Vairimorpha apis BRL 01</name>
    <dbReference type="NCBI Taxonomy" id="1037528"/>
    <lineage>
        <taxon>Eukaryota</taxon>
        <taxon>Fungi</taxon>
        <taxon>Fungi incertae sedis</taxon>
        <taxon>Microsporidia</taxon>
        <taxon>Nosematidae</taxon>
        <taxon>Vairimorpha</taxon>
    </lineage>
</organism>
<sequence>MKKPVLFLNTFTFESPFPTYSTNDDDNLFYVPSKIQKTDIYKPKITRGNSDNKEGRCDLCNKWYNLKNSSYWYHMNYIHGISSSGIKYPDPCYKIVHGKLYGNCKKCNDWIFLGYRTGDKSSKYGWYKHCQKIHNKNKNKTL</sequence>
<dbReference type="InterPro" id="IPR028012">
    <property type="entry name" value="Rua1_C"/>
</dbReference>
<dbReference type="PANTHER" id="PTHR28125">
    <property type="entry name" value="MEIOTIC EXPRESSION UP-REGULATED PROTEIN 26"/>
    <property type="match status" value="1"/>
</dbReference>
<dbReference type="Proteomes" id="UP000053780">
    <property type="component" value="Unassembled WGS sequence"/>
</dbReference>
<evidence type="ECO:0000313" key="3">
    <source>
        <dbReference type="Proteomes" id="UP000053780"/>
    </source>
</evidence>
<accession>T0L6F8</accession>
<keyword evidence="3" id="KW-1185">Reference proteome</keyword>
<name>T0L6F8_9MICR</name>
<evidence type="ECO:0000259" key="1">
    <source>
        <dbReference type="Pfam" id="PF14616"/>
    </source>
</evidence>
<feature type="domain" description="Transcription regulator Rua1 C-terminal" evidence="1">
    <location>
        <begin position="37"/>
        <end position="134"/>
    </location>
</feature>
<dbReference type="VEuPathDB" id="MicrosporidiaDB:NAPIS_ORF02327"/>
<dbReference type="OrthoDB" id="5595379at2759"/>
<proteinExistence type="predicted"/>
<dbReference type="HOGENOM" id="CLU_128868_0_0_1"/>
<evidence type="ECO:0000313" key="2">
    <source>
        <dbReference type="EMBL" id="EQB60099.1"/>
    </source>
</evidence>
<dbReference type="AlphaFoldDB" id="T0L6F8"/>
<dbReference type="EMBL" id="KE647331">
    <property type="protein sequence ID" value="EQB60099.1"/>
    <property type="molecule type" value="Genomic_DNA"/>
</dbReference>